<dbReference type="AlphaFoldDB" id="D7FZ45"/>
<name>D7FZ45_ECTSI</name>
<organism evidence="1 2">
    <name type="scientific">Ectocarpus siliculosus</name>
    <name type="common">Brown alga</name>
    <name type="synonym">Conferva siliculosa</name>
    <dbReference type="NCBI Taxonomy" id="2880"/>
    <lineage>
        <taxon>Eukaryota</taxon>
        <taxon>Sar</taxon>
        <taxon>Stramenopiles</taxon>
        <taxon>Ochrophyta</taxon>
        <taxon>PX clade</taxon>
        <taxon>Phaeophyceae</taxon>
        <taxon>Ectocarpales</taxon>
        <taxon>Ectocarpaceae</taxon>
        <taxon>Ectocarpus</taxon>
    </lineage>
</organism>
<dbReference type="PANTHER" id="PTHR34615">
    <property type="entry name" value="PX DOMAIN-CONTAINING PROTEIN"/>
    <property type="match status" value="1"/>
</dbReference>
<accession>D7FZ45</accession>
<dbReference type="InParanoid" id="D7FZ45"/>
<dbReference type="STRING" id="2880.D7FZ45"/>
<dbReference type="eggNOG" id="ENOG502RZYI">
    <property type="taxonomic scope" value="Eukaryota"/>
</dbReference>
<dbReference type="EMBL" id="FN649760">
    <property type="protein sequence ID" value="CBJ32662.1"/>
    <property type="molecule type" value="Genomic_DNA"/>
</dbReference>
<keyword evidence="2" id="KW-1185">Reference proteome</keyword>
<reference evidence="1 2" key="1">
    <citation type="journal article" date="2010" name="Nature">
        <title>The Ectocarpus genome and the independent evolution of multicellularity in brown algae.</title>
        <authorList>
            <person name="Cock J.M."/>
            <person name="Sterck L."/>
            <person name="Rouze P."/>
            <person name="Scornet D."/>
            <person name="Allen A.E."/>
            <person name="Amoutzias G."/>
            <person name="Anthouard V."/>
            <person name="Artiguenave F."/>
            <person name="Aury J.M."/>
            <person name="Badger J.H."/>
            <person name="Beszteri B."/>
            <person name="Billiau K."/>
            <person name="Bonnet E."/>
            <person name="Bothwell J.H."/>
            <person name="Bowler C."/>
            <person name="Boyen C."/>
            <person name="Brownlee C."/>
            <person name="Carrano C.J."/>
            <person name="Charrier B."/>
            <person name="Cho G.Y."/>
            <person name="Coelho S.M."/>
            <person name="Collen J."/>
            <person name="Corre E."/>
            <person name="Da Silva C."/>
            <person name="Delage L."/>
            <person name="Delaroque N."/>
            <person name="Dittami S.M."/>
            <person name="Doulbeau S."/>
            <person name="Elias M."/>
            <person name="Farnham G."/>
            <person name="Gachon C.M."/>
            <person name="Gschloessl B."/>
            <person name="Heesch S."/>
            <person name="Jabbari K."/>
            <person name="Jubin C."/>
            <person name="Kawai H."/>
            <person name="Kimura K."/>
            <person name="Kloareg B."/>
            <person name="Kupper F.C."/>
            <person name="Lang D."/>
            <person name="Le Bail A."/>
            <person name="Leblanc C."/>
            <person name="Lerouge P."/>
            <person name="Lohr M."/>
            <person name="Lopez P.J."/>
            <person name="Martens C."/>
            <person name="Maumus F."/>
            <person name="Michel G."/>
            <person name="Miranda-Saavedra D."/>
            <person name="Morales J."/>
            <person name="Moreau H."/>
            <person name="Motomura T."/>
            <person name="Nagasato C."/>
            <person name="Napoli C.A."/>
            <person name="Nelson D.R."/>
            <person name="Nyvall-Collen P."/>
            <person name="Peters A.F."/>
            <person name="Pommier C."/>
            <person name="Potin P."/>
            <person name="Poulain J."/>
            <person name="Quesneville H."/>
            <person name="Read B."/>
            <person name="Rensing S.A."/>
            <person name="Ritter A."/>
            <person name="Rousvoal S."/>
            <person name="Samanta M."/>
            <person name="Samson G."/>
            <person name="Schroeder D.C."/>
            <person name="Segurens B."/>
            <person name="Strittmatter M."/>
            <person name="Tonon T."/>
            <person name="Tregear J.W."/>
            <person name="Valentin K."/>
            <person name="von Dassow P."/>
            <person name="Yamagishi T."/>
            <person name="Van de Peer Y."/>
            <person name="Wincker P."/>
        </authorList>
    </citation>
    <scope>NUCLEOTIDE SEQUENCE [LARGE SCALE GENOMIC DNA]</scope>
    <source>
        <strain evidence="2">Ec32 / CCAP1310/4</strain>
    </source>
</reference>
<sequence length="219" mass="25184">MLRCRNLFEAYTDVWFVYNIAFIYAMACLELDDTPTSIARRDVTAFFSPQDCVTFLRFTQSQVMLMLDLLLIPVFIRTDCGFVVSGREALCVLLYRLAFPCRLKDVRLVFGMSESCICEAFNWMLHFLDFRWGYLLSLDVAHLQPHLIEFAEAIFNSGCPLTHCWGFIDGTVRGIARPKYWQRLFYNGHKRKHAMKFQGVITPDGLFCGYVGPGAGHTS</sequence>
<evidence type="ECO:0000313" key="2">
    <source>
        <dbReference type="Proteomes" id="UP000002630"/>
    </source>
</evidence>
<evidence type="ECO:0008006" key="3">
    <source>
        <dbReference type="Google" id="ProtNLM"/>
    </source>
</evidence>
<dbReference type="Proteomes" id="UP000002630">
    <property type="component" value="Unassembled WGS sequence"/>
</dbReference>
<evidence type="ECO:0000313" key="1">
    <source>
        <dbReference type="EMBL" id="CBJ32662.1"/>
    </source>
</evidence>
<protein>
    <recommendedName>
        <fullName evidence="3">DDE Tnp4 domain-containing protein</fullName>
    </recommendedName>
</protein>
<dbReference type="PANTHER" id="PTHR34615:SF1">
    <property type="entry name" value="PX DOMAIN-CONTAINING PROTEIN"/>
    <property type="match status" value="1"/>
</dbReference>
<gene>
    <name evidence="1" type="ORF">Esi_0354_0021</name>
</gene>
<dbReference type="OrthoDB" id="120686at2759"/>
<proteinExistence type="predicted"/>